<dbReference type="PATRIC" id="fig|1449351.3.peg.3191"/>
<comment type="caution">
    <text evidence="11">The sequence shown here is derived from an EMBL/GenBank/DDBJ whole genome shotgun (WGS) entry which is preliminary data.</text>
</comment>
<evidence type="ECO:0000256" key="2">
    <source>
        <dbReference type="ARBA" id="ARBA00022448"/>
    </source>
</evidence>
<name>X7F744_9RHOB</name>
<dbReference type="InterPro" id="IPR001969">
    <property type="entry name" value="Aspartic_peptidase_AS"/>
</dbReference>
<dbReference type="Proteomes" id="UP000023430">
    <property type="component" value="Unassembled WGS sequence"/>
</dbReference>
<evidence type="ECO:0000256" key="7">
    <source>
        <dbReference type="ARBA" id="ARBA00022989"/>
    </source>
</evidence>
<feature type="transmembrane region" description="Helical" evidence="10">
    <location>
        <begin position="81"/>
        <end position="111"/>
    </location>
</feature>
<dbReference type="GO" id="GO:0005886">
    <property type="term" value="C:plasma membrane"/>
    <property type="evidence" value="ECO:0007669"/>
    <property type="project" value="UniProtKB-SubCell"/>
</dbReference>
<keyword evidence="12" id="KW-1185">Reference proteome</keyword>
<dbReference type="eggNOG" id="COG0168">
    <property type="taxonomic scope" value="Bacteria"/>
</dbReference>
<accession>X7F744</accession>
<feature type="transmembrane region" description="Helical" evidence="10">
    <location>
        <begin position="163"/>
        <end position="184"/>
    </location>
</feature>
<feature type="transmembrane region" description="Helical" evidence="10">
    <location>
        <begin position="411"/>
        <end position="432"/>
    </location>
</feature>
<dbReference type="AlphaFoldDB" id="X7F744"/>
<evidence type="ECO:0000256" key="5">
    <source>
        <dbReference type="ARBA" id="ARBA00022692"/>
    </source>
</evidence>
<evidence type="ECO:0000256" key="10">
    <source>
        <dbReference type="SAM" id="Phobius"/>
    </source>
</evidence>
<feature type="transmembrane region" description="Helical" evidence="10">
    <location>
        <begin position="355"/>
        <end position="375"/>
    </location>
</feature>
<dbReference type="RefSeq" id="WP_244437590.1">
    <property type="nucleotide sequence ID" value="NZ_JAME01000025.1"/>
</dbReference>
<evidence type="ECO:0000256" key="3">
    <source>
        <dbReference type="ARBA" id="ARBA00022475"/>
    </source>
</evidence>
<feature type="transmembrane region" description="Helical" evidence="10">
    <location>
        <begin position="21"/>
        <end position="42"/>
    </location>
</feature>
<gene>
    <name evidence="11" type="ORF">RISW2_10680</name>
</gene>
<feature type="transmembrane region" description="Helical" evidence="10">
    <location>
        <begin position="131"/>
        <end position="156"/>
    </location>
</feature>
<dbReference type="EMBL" id="JAME01000025">
    <property type="protein sequence ID" value="ETX27926.1"/>
    <property type="molecule type" value="Genomic_DNA"/>
</dbReference>
<keyword evidence="9 10" id="KW-0472">Membrane</keyword>
<feature type="transmembrane region" description="Helical" evidence="10">
    <location>
        <begin position="227"/>
        <end position="249"/>
    </location>
</feature>
<evidence type="ECO:0000256" key="6">
    <source>
        <dbReference type="ARBA" id="ARBA00022958"/>
    </source>
</evidence>
<feature type="transmembrane region" description="Helical" evidence="10">
    <location>
        <begin position="304"/>
        <end position="334"/>
    </location>
</feature>
<keyword evidence="6" id="KW-0630">Potassium</keyword>
<evidence type="ECO:0000256" key="4">
    <source>
        <dbReference type="ARBA" id="ARBA00022538"/>
    </source>
</evidence>
<dbReference type="PROSITE" id="PS00141">
    <property type="entry name" value="ASP_PROTEASE"/>
    <property type="match status" value="1"/>
</dbReference>
<dbReference type="NCBIfam" id="TIGR00933">
    <property type="entry name" value="2a38"/>
    <property type="match status" value="1"/>
</dbReference>
<protein>
    <submittedName>
        <fullName evidence="11">Ktr system potassium transporter B</fullName>
    </submittedName>
</protein>
<reference evidence="11 12" key="1">
    <citation type="submission" date="2014-01" db="EMBL/GenBank/DDBJ databases">
        <title>Roseivivax isoporae LMG 25204 Genome Sequencing.</title>
        <authorList>
            <person name="Lai Q."/>
            <person name="Li G."/>
            <person name="Shao Z."/>
        </authorList>
    </citation>
    <scope>NUCLEOTIDE SEQUENCE [LARGE SCALE GENOMIC DNA]</scope>
    <source>
        <strain evidence="11 12">LMG 25204</strain>
    </source>
</reference>
<dbReference type="InterPro" id="IPR004772">
    <property type="entry name" value="TrkH"/>
</dbReference>
<evidence type="ECO:0000256" key="8">
    <source>
        <dbReference type="ARBA" id="ARBA00023065"/>
    </source>
</evidence>
<evidence type="ECO:0000256" key="1">
    <source>
        <dbReference type="ARBA" id="ARBA00004651"/>
    </source>
</evidence>
<sequence>MALIGARAGVRYRVMRASPPALLAFFYLIFAVIGGLLLWAPISSNANVGWVEALFTSVSAVTVTGLVVVDTGADFTLFGQAVIVILMQLGGLGLVTFAVFVLSALGMQVGLGQRLMLREDLNQSNIGDLLMLVRTVFVVSLGCEAAGAVVLATVFVPDHGLWPGIWAAVFHAVSAFNNAGFSLWSDSLIGYALDPVVNVVVPVLFITGGLGFIVLSDLQRKRRWRRLGLHSKIMLVGTAVLIVFAWIMFAALEWTNPGTLGAIDSVGGRLMAAWFQAVTPRTAGFNTIDTGEMHDSTALMTMTLMLIGAGSTSTAGGIKVTTFAVLILATIAFVRRESELHCFGRSLGVDEVMKVMALTTASMLIVFLSIFAVSISHDGSFLHLAFEVTSALGTVGLSMGATPELDTTGRCIIMAVMFFGRVGPLTLGFFLATHTVARVRYPPGQVYLG</sequence>
<dbReference type="InterPro" id="IPR003445">
    <property type="entry name" value="Cat_transpt"/>
</dbReference>
<feature type="transmembrane region" description="Helical" evidence="10">
    <location>
        <begin position="48"/>
        <end position="69"/>
    </location>
</feature>
<feature type="transmembrane region" description="Helical" evidence="10">
    <location>
        <begin position="196"/>
        <end position="215"/>
    </location>
</feature>
<evidence type="ECO:0000313" key="11">
    <source>
        <dbReference type="EMBL" id="ETX27926.1"/>
    </source>
</evidence>
<dbReference type="PANTHER" id="PTHR32024:SF1">
    <property type="entry name" value="KTR SYSTEM POTASSIUM UPTAKE PROTEIN B"/>
    <property type="match status" value="1"/>
</dbReference>
<keyword evidence="8" id="KW-0406">Ion transport</keyword>
<keyword evidence="7 10" id="KW-1133">Transmembrane helix</keyword>
<keyword evidence="2" id="KW-0813">Transport</keyword>
<dbReference type="PANTHER" id="PTHR32024">
    <property type="entry name" value="TRK SYSTEM POTASSIUM UPTAKE PROTEIN TRKG-RELATED"/>
    <property type="match status" value="1"/>
</dbReference>
<comment type="subcellular location">
    <subcellularLocation>
        <location evidence="1">Cell membrane</location>
        <topology evidence="1">Multi-pass membrane protein</topology>
    </subcellularLocation>
</comment>
<keyword evidence="5 10" id="KW-0812">Transmembrane</keyword>
<evidence type="ECO:0000313" key="12">
    <source>
        <dbReference type="Proteomes" id="UP000023430"/>
    </source>
</evidence>
<dbReference type="GO" id="GO:0006508">
    <property type="term" value="P:proteolysis"/>
    <property type="evidence" value="ECO:0007669"/>
    <property type="project" value="InterPro"/>
</dbReference>
<keyword evidence="4" id="KW-0633">Potassium transport</keyword>
<keyword evidence="3" id="KW-1003">Cell membrane</keyword>
<dbReference type="GO" id="GO:0015379">
    <property type="term" value="F:potassium:chloride symporter activity"/>
    <property type="evidence" value="ECO:0007669"/>
    <property type="project" value="InterPro"/>
</dbReference>
<dbReference type="Pfam" id="PF02386">
    <property type="entry name" value="TrkH"/>
    <property type="match status" value="1"/>
</dbReference>
<evidence type="ECO:0000256" key="9">
    <source>
        <dbReference type="ARBA" id="ARBA00023136"/>
    </source>
</evidence>
<proteinExistence type="predicted"/>
<dbReference type="GO" id="GO:0004190">
    <property type="term" value="F:aspartic-type endopeptidase activity"/>
    <property type="evidence" value="ECO:0007669"/>
    <property type="project" value="InterPro"/>
</dbReference>
<dbReference type="STRING" id="1449351.RISW2_10680"/>
<organism evidence="11 12">
    <name type="scientific">Roseivivax isoporae LMG 25204</name>
    <dbReference type="NCBI Taxonomy" id="1449351"/>
    <lineage>
        <taxon>Bacteria</taxon>
        <taxon>Pseudomonadati</taxon>
        <taxon>Pseudomonadota</taxon>
        <taxon>Alphaproteobacteria</taxon>
        <taxon>Rhodobacterales</taxon>
        <taxon>Roseobacteraceae</taxon>
        <taxon>Roseivivax</taxon>
    </lineage>
</organism>